<dbReference type="InterPro" id="IPR054502">
    <property type="entry name" value="bHLH-TF_ACT-like_plant"/>
</dbReference>
<dbReference type="EMBL" id="KD274430">
    <property type="protein sequence ID" value="EMS46477.1"/>
    <property type="molecule type" value="Genomic_DNA"/>
</dbReference>
<gene>
    <name evidence="4" type="ORF">TRIUR3_16895</name>
</gene>
<reference evidence="4" key="1">
    <citation type="journal article" date="2013" name="Nature">
        <title>Draft genome of the wheat A-genome progenitor Triticum urartu.</title>
        <authorList>
            <person name="Ling H.Q."/>
            <person name="Zhao S."/>
            <person name="Liu D."/>
            <person name="Wang J."/>
            <person name="Sun H."/>
            <person name="Zhang C."/>
            <person name="Fan H."/>
            <person name="Li D."/>
            <person name="Dong L."/>
            <person name="Tao Y."/>
            <person name="Gao C."/>
            <person name="Wu H."/>
            <person name="Li Y."/>
            <person name="Cui Y."/>
            <person name="Guo X."/>
            <person name="Zheng S."/>
            <person name="Wang B."/>
            <person name="Yu K."/>
            <person name="Liang Q."/>
            <person name="Yang W."/>
            <person name="Lou X."/>
            <person name="Chen J."/>
            <person name="Feng M."/>
            <person name="Jian J."/>
            <person name="Zhang X."/>
            <person name="Luo G."/>
            <person name="Jiang Y."/>
            <person name="Liu J."/>
            <person name="Wang Z."/>
            <person name="Sha Y."/>
            <person name="Zhang B."/>
            <person name="Wu H."/>
            <person name="Tang D."/>
            <person name="Shen Q."/>
            <person name="Xue P."/>
            <person name="Zou S."/>
            <person name="Wang X."/>
            <person name="Liu X."/>
            <person name="Wang F."/>
            <person name="Yang Y."/>
            <person name="An X."/>
            <person name="Dong Z."/>
            <person name="Zhang K."/>
            <person name="Zhang X."/>
            <person name="Luo M.C."/>
            <person name="Dvorak J."/>
            <person name="Tong Y."/>
            <person name="Wang J."/>
            <person name="Yang H."/>
            <person name="Li Z."/>
            <person name="Wang D."/>
            <person name="Zhang A."/>
            <person name="Wang J."/>
        </authorList>
    </citation>
    <scope>NUCLEOTIDE SEQUENCE</scope>
</reference>
<keyword evidence="2" id="KW-0539">Nucleus</keyword>
<evidence type="ECO:0000313" key="4">
    <source>
        <dbReference type="EMBL" id="EMS46477.1"/>
    </source>
</evidence>
<sequence length="152" mass="16906">MRILKLEVTQVAEELTMVSLRHGNAHNAIAKVCEALESLCLKIISTSITAVASGIVHNMFVECLVDSISHAHSSPKMRDRCPNTYDVLFHTRARVSSMISIIKGCTNGNPNIAQAIKEIDSLRDLNLRRSPPMPMSPEEYEVLRIGILLIFH</sequence>
<dbReference type="AlphaFoldDB" id="M7YH16"/>
<dbReference type="Pfam" id="PF22754">
    <property type="entry name" value="bHLH-TF_ACT-like_plant"/>
    <property type="match status" value="1"/>
</dbReference>
<evidence type="ECO:0000259" key="3">
    <source>
        <dbReference type="Pfam" id="PF22754"/>
    </source>
</evidence>
<evidence type="ECO:0000256" key="2">
    <source>
        <dbReference type="ARBA" id="ARBA00023242"/>
    </source>
</evidence>
<name>M7YH16_TRIUA</name>
<dbReference type="GO" id="GO:0005634">
    <property type="term" value="C:nucleus"/>
    <property type="evidence" value="ECO:0007669"/>
    <property type="project" value="UniProtKB-SubCell"/>
</dbReference>
<organism evidence="4">
    <name type="scientific">Triticum urartu</name>
    <name type="common">Red wild einkorn</name>
    <name type="synonym">Crithodium urartu</name>
    <dbReference type="NCBI Taxonomy" id="4572"/>
    <lineage>
        <taxon>Eukaryota</taxon>
        <taxon>Viridiplantae</taxon>
        <taxon>Streptophyta</taxon>
        <taxon>Embryophyta</taxon>
        <taxon>Tracheophyta</taxon>
        <taxon>Spermatophyta</taxon>
        <taxon>Magnoliopsida</taxon>
        <taxon>Liliopsida</taxon>
        <taxon>Poales</taxon>
        <taxon>Poaceae</taxon>
        <taxon>BOP clade</taxon>
        <taxon>Pooideae</taxon>
        <taxon>Triticodae</taxon>
        <taxon>Triticeae</taxon>
        <taxon>Triticinae</taxon>
        <taxon>Triticum</taxon>
    </lineage>
</organism>
<evidence type="ECO:0000256" key="1">
    <source>
        <dbReference type="ARBA" id="ARBA00004123"/>
    </source>
</evidence>
<feature type="domain" description="Plant bHLH transcription factor ACT-like" evidence="3">
    <location>
        <begin position="6"/>
        <end position="63"/>
    </location>
</feature>
<protein>
    <recommendedName>
        <fullName evidence="3">Plant bHLH transcription factor ACT-like domain-containing protein</fullName>
    </recommendedName>
</protein>
<comment type="subcellular location">
    <subcellularLocation>
        <location evidence="1">Nucleus</location>
    </subcellularLocation>
</comment>
<dbReference type="STRING" id="4572.M7YH16"/>
<proteinExistence type="predicted"/>
<accession>M7YH16</accession>